<evidence type="ECO:0000313" key="2">
    <source>
        <dbReference type="EMBL" id="GGC19256.1"/>
    </source>
</evidence>
<comment type="caution">
    <text evidence="2">The sequence shown here is derived from an EMBL/GenBank/DDBJ whole genome shotgun (WGS) entry which is preliminary data.</text>
</comment>
<dbReference type="RefSeq" id="WP_229417939.1">
    <property type="nucleotide sequence ID" value="NZ_BMKG01000026.1"/>
</dbReference>
<evidence type="ECO:0008006" key="4">
    <source>
        <dbReference type="Google" id="ProtNLM"/>
    </source>
</evidence>
<protein>
    <recommendedName>
        <fullName evidence="4">Sodium:proton antiporter</fullName>
    </recommendedName>
</protein>
<feature type="transmembrane region" description="Helical" evidence="1">
    <location>
        <begin position="100"/>
        <end position="122"/>
    </location>
</feature>
<proteinExistence type="predicted"/>
<dbReference type="EMBL" id="BMKG01000026">
    <property type="protein sequence ID" value="GGC19256.1"/>
    <property type="molecule type" value="Genomic_DNA"/>
</dbReference>
<sequence length="164" mass="17979">MDKQEEDDDEKESLKDQMGRLIEEARMVLPGIQALFGFQTVAVFNERFEDLPGYAQVCHMVALGLVVIAIALIMMPAAYHRLASPDRVSLHTIKVSSRAICYALAPLAAGLSLDIFVVLHAVSHHPTFSTASAAACFLLLIGLWFAYPLHRRRLHGYGSTDAGA</sequence>
<accession>A0ABQ1L5G0</accession>
<feature type="transmembrane region" description="Helical" evidence="1">
    <location>
        <begin position="128"/>
        <end position="147"/>
    </location>
</feature>
<name>A0ABQ1L5G0_9BURK</name>
<reference evidence="3" key="1">
    <citation type="journal article" date="2019" name="Int. J. Syst. Evol. Microbiol.">
        <title>The Global Catalogue of Microorganisms (GCM) 10K type strain sequencing project: providing services to taxonomists for standard genome sequencing and annotation.</title>
        <authorList>
            <consortium name="The Broad Institute Genomics Platform"/>
            <consortium name="The Broad Institute Genome Sequencing Center for Infectious Disease"/>
            <person name="Wu L."/>
            <person name="Ma J."/>
        </authorList>
    </citation>
    <scope>NUCLEOTIDE SEQUENCE [LARGE SCALE GENOMIC DNA]</scope>
    <source>
        <strain evidence="3">CGMCC 1.15931</strain>
    </source>
</reference>
<keyword evidence="1" id="KW-1133">Transmembrane helix</keyword>
<gene>
    <name evidence="2" type="ORF">GCM10011572_45920</name>
</gene>
<organism evidence="2 3">
    <name type="scientific">Pseudoduganella buxea</name>
    <dbReference type="NCBI Taxonomy" id="1949069"/>
    <lineage>
        <taxon>Bacteria</taxon>
        <taxon>Pseudomonadati</taxon>
        <taxon>Pseudomonadota</taxon>
        <taxon>Betaproteobacteria</taxon>
        <taxon>Burkholderiales</taxon>
        <taxon>Oxalobacteraceae</taxon>
        <taxon>Telluria group</taxon>
        <taxon>Pseudoduganella</taxon>
    </lineage>
</organism>
<keyword evidence="1" id="KW-0472">Membrane</keyword>
<dbReference type="Pfam" id="PF19853">
    <property type="entry name" value="DUF6328"/>
    <property type="match status" value="1"/>
</dbReference>
<keyword evidence="1" id="KW-0812">Transmembrane</keyword>
<keyword evidence="3" id="KW-1185">Reference proteome</keyword>
<feature type="transmembrane region" description="Helical" evidence="1">
    <location>
        <begin position="54"/>
        <end position="79"/>
    </location>
</feature>
<evidence type="ECO:0000256" key="1">
    <source>
        <dbReference type="SAM" id="Phobius"/>
    </source>
</evidence>
<evidence type="ECO:0000313" key="3">
    <source>
        <dbReference type="Proteomes" id="UP000622638"/>
    </source>
</evidence>
<dbReference type="Proteomes" id="UP000622638">
    <property type="component" value="Unassembled WGS sequence"/>
</dbReference>
<dbReference type="InterPro" id="IPR046291">
    <property type="entry name" value="DUF6328"/>
</dbReference>